<reference evidence="1" key="2">
    <citation type="submission" date="2003-02" db="EMBL/GenBank/DDBJ databases">
        <authorList>
            <person name="Packila M."/>
            <person name="Guilfoile P.G."/>
        </authorList>
    </citation>
    <scope>NUCLEOTIDE SEQUENCE</scope>
</reference>
<dbReference type="AlphaFoldDB" id="Q868N1"/>
<reference evidence="1" key="1">
    <citation type="journal article" date="2002" name="Exp. Appl. Acarol.">
        <title>Mating, male Ixodes scapularis express several genes including those with sequence similarity to immunoglobulin-binding proteins and metalloproteases.</title>
        <authorList>
            <person name="Packila M."/>
            <person name="Guilfoile P.G."/>
        </authorList>
    </citation>
    <scope>NUCLEOTIDE SEQUENCE</scope>
</reference>
<accession>Q868N1</accession>
<evidence type="ECO:0000313" key="1">
    <source>
        <dbReference type="EMBL" id="AAO85921.1"/>
    </source>
</evidence>
<sequence length="216" mass="23990">MRRRACQIIITAMRVAVVNAFLVGMLSLTAVLLEPAFAGTLPSDADLEEVAAQLTDGDQEAALLTMMDEYMEELTEHPVLLYQCYRNGTTIETEDARNLSILFDGVGKQKGSVSVQIWYTNGDSGEIIRDTAELTHHTDSDTVTFAATGATSEVTLVDFRGYKSHYITEEVDGNPRVGKIYDVGPHVHQWPGAVRGSLSRWMRHGGHEELRFLEWS</sequence>
<dbReference type="EMBL" id="AY234848">
    <property type="protein sequence ID" value="AAO85921.1"/>
    <property type="molecule type" value="mRNA"/>
</dbReference>
<dbReference type="VEuPathDB" id="VectorBase:ISCW021175"/>
<name>Q868N1_IXOSC</name>
<organism evidence="1">
    <name type="scientific">Ixodes scapularis</name>
    <name type="common">Black-legged tick</name>
    <name type="synonym">Deer tick</name>
    <dbReference type="NCBI Taxonomy" id="6945"/>
    <lineage>
        <taxon>Eukaryota</taxon>
        <taxon>Metazoa</taxon>
        <taxon>Ecdysozoa</taxon>
        <taxon>Arthropoda</taxon>
        <taxon>Chelicerata</taxon>
        <taxon>Arachnida</taxon>
        <taxon>Acari</taxon>
        <taxon>Parasitiformes</taxon>
        <taxon>Ixodida</taxon>
        <taxon>Ixodoidea</taxon>
        <taxon>Ixodidae</taxon>
        <taxon>Ixodinae</taxon>
        <taxon>Ixodes</taxon>
    </lineage>
</organism>
<proteinExistence type="evidence at transcript level"/>
<dbReference type="VEuPathDB" id="VectorBase:ISCI021175"/>
<protein>
    <submittedName>
        <fullName evidence="1">Is4</fullName>
    </submittedName>
</protein>